<reference evidence="2 3" key="1">
    <citation type="submission" date="2015-09" db="EMBL/GenBank/DDBJ databases">
        <title>Draft genome of the parasitic nematode Teladorsagia circumcincta isolate WARC Sus (inbred).</title>
        <authorList>
            <person name="Mitreva M."/>
        </authorList>
    </citation>
    <scope>NUCLEOTIDE SEQUENCE [LARGE SCALE GENOMIC DNA]</scope>
    <source>
        <strain evidence="2 3">S</strain>
    </source>
</reference>
<protein>
    <submittedName>
        <fullName evidence="2">Uncharacterized protein</fullName>
    </submittedName>
</protein>
<dbReference type="Proteomes" id="UP000230423">
    <property type="component" value="Unassembled WGS sequence"/>
</dbReference>
<evidence type="ECO:0000313" key="2">
    <source>
        <dbReference type="EMBL" id="PIO55520.1"/>
    </source>
</evidence>
<dbReference type="AlphaFoldDB" id="A0A2G9TDS9"/>
<proteinExistence type="predicted"/>
<sequence length="70" mass="7898">VKFGPSHDRTGLRECCRAEYERTARPQSSARSPQNRGTENDAGVKLIMRRPWHKGIGRLADSTPHELRVG</sequence>
<feature type="non-terminal residue" evidence="2">
    <location>
        <position position="1"/>
    </location>
</feature>
<accession>A0A2G9TDS9</accession>
<feature type="region of interest" description="Disordered" evidence="1">
    <location>
        <begin position="20"/>
        <end position="49"/>
    </location>
</feature>
<evidence type="ECO:0000313" key="3">
    <source>
        <dbReference type="Proteomes" id="UP000230423"/>
    </source>
</evidence>
<organism evidence="2 3">
    <name type="scientific">Teladorsagia circumcincta</name>
    <name type="common">Brown stomach worm</name>
    <name type="synonym">Ostertagia circumcincta</name>
    <dbReference type="NCBI Taxonomy" id="45464"/>
    <lineage>
        <taxon>Eukaryota</taxon>
        <taxon>Metazoa</taxon>
        <taxon>Ecdysozoa</taxon>
        <taxon>Nematoda</taxon>
        <taxon>Chromadorea</taxon>
        <taxon>Rhabditida</taxon>
        <taxon>Rhabditina</taxon>
        <taxon>Rhabditomorpha</taxon>
        <taxon>Strongyloidea</taxon>
        <taxon>Trichostrongylidae</taxon>
        <taxon>Teladorsagia</taxon>
    </lineage>
</organism>
<keyword evidence="3" id="KW-1185">Reference proteome</keyword>
<evidence type="ECO:0000256" key="1">
    <source>
        <dbReference type="SAM" id="MobiDB-lite"/>
    </source>
</evidence>
<name>A0A2G9TDS9_TELCI</name>
<feature type="compositionally biased region" description="Polar residues" evidence="1">
    <location>
        <begin position="25"/>
        <end position="37"/>
    </location>
</feature>
<dbReference type="EMBL" id="KZ385643">
    <property type="protein sequence ID" value="PIO55520.1"/>
    <property type="molecule type" value="Genomic_DNA"/>
</dbReference>
<gene>
    <name evidence="2" type="ORF">TELCIR_23092</name>
</gene>